<evidence type="ECO:0000256" key="3">
    <source>
        <dbReference type="ARBA" id="ARBA00023125"/>
    </source>
</evidence>
<dbReference type="NCBIfam" id="NF008095">
    <property type="entry name" value="PRK10837.1"/>
    <property type="match status" value="1"/>
</dbReference>
<protein>
    <submittedName>
        <fullName evidence="6">HTH-type transcriptional activator CmpR</fullName>
    </submittedName>
</protein>
<dbReference type="CDD" id="cd08420">
    <property type="entry name" value="PBP2_CysL_like"/>
    <property type="match status" value="1"/>
</dbReference>
<feature type="domain" description="HTH lysR-type" evidence="5">
    <location>
        <begin position="4"/>
        <end position="61"/>
    </location>
</feature>
<dbReference type="EMBL" id="WNDQ01000033">
    <property type="protein sequence ID" value="KAF1020609.1"/>
    <property type="molecule type" value="Genomic_DNA"/>
</dbReference>
<accession>A0A7V8JQ31</accession>
<evidence type="ECO:0000256" key="2">
    <source>
        <dbReference type="ARBA" id="ARBA00023015"/>
    </source>
</evidence>
<evidence type="ECO:0000313" key="7">
    <source>
        <dbReference type="Proteomes" id="UP000461670"/>
    </source>
</evidence>
<dbReference type="Pfam" id="PF00126">
    <property type="entry name" value="HTH_1"/>
    <property type="match status" value="1"/>
</dbReference>
<dbReference type="AlphaFoldDB" id="A0A7V8JQ31"/>
<keyword evidence="4" id="KW-0804">Transcription</keyword>
<comment type="similarity">
    <text evidence="1">Belongs to the LysR transcriptional regulatory family.</text>
</comment>
<dbReference type="Gene3D" id="3.40.190.290">
    <property type="match status" value="1"/>
</dbReference>
<dbReference type="Pfam" id="PF03466">
    <property type="entry name" value="LysR_substrate"/>
    <property type="match status" value="1"/>
</dbReference>
<dbReference type="PANTHER" id="PTHR30126:SF94">
    <property type="entry name" value="LYSR FAMILY TRANSCRIPTIONAL REGULATOR"/>
    <property type="match status" value="1"/>
</dbReference>
<evidence type="ECO:0000256" key="4">
    <source>
        <dbReference type="ARBA" id="ARBA00023163"/>
    </source>
</evidence>
<dbReference type="GO" id="GO:0000976">
    <property type="term" value="F:transcription cis-regulatory region binding"/>
    <property type="evidence" value="ECO:0007669"/>
    <property type="project" value="TreeGrafter"/>
</dbReference>
<proteinExistence type="inferred from homology"/>
<dbReference type="InterPro" id="IPR036390">
    <property type="entry name" value="WH_DNA-bd_sf"/>
</dbReference>
<dbReference type="Proteomes" id="UP000461670">
    <property type="component" value="Unassembled WGS sequence"/>
</dbReference>
<name>A0A7V8JQ31_9BURK</name>
<evidence type="ECO:0000313" key="6">
    <source>
        <dbReference type="EMBL" id="KAF1020609.1"/>
    </source>
</evidence>
<evidence type="ECO:0000256" key="1">
    <source>
        <dbReference type="ARBA" id="ARBA00009437"/>
    </source>
</evidence>
<dbReference type="PROSITE" id="PS50931">
    <property type="entry name" value="HTH_LYSR"/>
    <property type="match status" value="1"/>
</dbReference>
<dbReference type="Gene3D" id="1.10.10.10">
    <property type="entry name" value="Winged helix-like DNA-binding domain superfamily/Winged helix DNA-binding domain"/>
    <property type="match status" value="1"/>
</dbReference>
<organism evidence="6 7">
    <name type="scientific">Paracidovorax wautersii</name>
    <dbReference type="NCBI Taxonomy" id="1177982"/>
    <lineage>
        <taxon>Bacteria</taxon>
        <taxon>Pseudomonadati</taxon>
        <taxon>Pseudomonadota</taxon>
        <taxon>Betaproteobacteria</taxon>
        <taxon>Burkholderiales</taxon>
        <taxon>Comamonadaceae</taxon>
        <taxon>Paracidovorax</taxon>
    </lineage>
</organism>
<comment type="caution">
    <text evidence="6">The sequence shown here is derived from an EMBL/GenBank/DDBJ whole genome shotgun (WGS) entry which is preliminary data.</text>
</comment>
<dbReference type="GO" id="GO:0003700">
    <property type="term" value="F:DNA-binding transcription factor activity"/>
    <property type="evidence" value="ECO:0007669"/>
    <property type="project" value="InterPro"/>
</dbReference>
<keyword evidence="2" id="KW-0805">Transcription regulation</keyword>
<dbReference type="InterPro" id="IPR000847">
    <property type="entry name" value="LysR_HTH_N"/>
</dbReference>
<reference evidence="7" key="1">
    <citation type="journal article" date="2020" name="MBio">
        <title>Horizontal gene transfer to a defensive symbiont with a reduced genome amongst a multipartite beetle microbiome.</title>
        <authorList>
            <person name="Waterworth S.C."/>
            <person name="Florez L.V."/>
            <person name="Rees E.R."/>
            <person name="Hertweck C."/>
            <person name="Kaltenpoth M."/>
            <person name="Kwan J.C."/>
        </authorList>
    </citation>
    <scope>NUCLEOTIDE SEQUENCE [LARGE SCALE GENOMIC DNA]</scope>
</reference>
<dbReference type="PANTHER" id="PTHR30126">
    <property type="entry name" value="HTH-TYPE TRANSCRIPTIONAL REGULATOR"/>
    <property type="match status" value="1"/>
</dbReference>
<dbReference type="SUPFAM" id="SSF46785">
    <property type="entry name" value="Winged helix' DNA-binding domain"/>
    <property type="match status" value="1"/>
</dbReference>
<sequence>MLKITLRQMEVFAAVAAAGSTGAAAQAVGLSQSATSAALNELEAALGGPLFDRVGRRLRLGGLGHELLPRVRVLLDGARAIEHWSEEALAGATDLRIGASTTIGNYLLPRLLASYRAALPPAWQTAWTAHVRIANTQDVARQVADFALDIGLIEGPCHEAGLQVLPWLQDELVIVAGARAARAAGWLGPVVSIEALQAAPWLLRESGSGTREAILQALAPHLQGLREGIQFANSEAIKHAVAEGLGISCLSRWVVADALTAGHLVELQTPLPPLSRPLGLVVHRDKVLAPGLLRFQSFLREVAAAPMPVQAV</sequence>
<dbReference type="InterPro" id="IPR005119">
    <property type="entry name" value="LysR_subst-bd"/>
</dbReference>
<dbReference type="SUPFAM" id="SSF53850">
    <property type="entry name" value="Periplasmic binding protein-like II"/>
    <property type="match status" value="1"/>
</dbReference>
<dbReference type="InterPro" id="IPR036388">
    <property type="entry name" value="WH-like_DNA-bd_sf"/>
</dbReference>
<keyword evidence="3" id="KW-0238">DNA-binding</keyword>
<gene>
    <name evidence="6" type="primary">cmpR_5</name>
    <name evidence="6" type="ORF">GAK30_02432</name>
</gene>
<evidence type="ECO:0000259" key="5">
    <source>
        <dbReference type="PROSITE" id="PS50931"/>
    </source>
</evidence>